<keyword evidence="1" id="KW-0472">Membrane</keyword>
<proteinExistence type="predicted"/>
<gene>
    <name evidence="2" type="ORF">Sfulv_31430</name>
</gene>
<reference evidence="2 3" key="1">
    <citation type="submission" date="2020-05" db="EMBL/GenBank/DDBJ databases">
        <title>Whole genome shotgun sequence of Streptomyces fulvorobeus NBRC 15897.</title>
        <authorList>
            <person name="Komaki H."/>
            <person name="Tamura T."/>
        </authorList>
    </citation>
    <scope>NUCLEOTIDE SEQUENCE [LARGE SCALE GENOMIC DNA]</scope>
    <source>
        <strain evidence="2 3">NBRC 15897</strain>
    </source>
</reference>
<name>A0A7J0C777_9ACTN</name>
<sequence>MIGNMLGIRPFVRLESPDRTGERTGEAGAVVQARKIVLYAVSVFVLYTIITSPNGPLILSR</sequence>
<feature type="transmembrane region" description="Helical" evidence="1">
    <location>
        <begin position="36"/>
        <end position="59"/>
    </location>
</feature>
<keyword evidence="3" id="KW-1185">Reference proteome</keyword>
<organism evidence="2 3">
    <name type="scientific">Streptomyces fulvorobeus</name>
    <dbReference type="NCBI Taxonomy" id="284028"/>
    <lineage>
        <taxon>Bacteria</taxon>
        <taxon>Bacillati</taxon>
        <taxon>Actinomycetota</taxon>
        <taxon>Actinomycetes</taxon>
        <taxon>Kitasatosporales</taxon>
        <taxon>Streptomycetaceae</taxon>
        <taxon>Streptomyces</taxon>
    </lineage>
</organism>
<dbReference type="AlphaFoldDB" id="A0A7J0C777"/>
<evidence type="ECO:0000313" key="3">
    <source>
        <dbReference type="Proteomes" id="UP000498980"/>
    </source>
</evidence>
<comment type="caution">
    <text evidence="2">The sequence shown here is derived from an EMBL/GenBank/DDBJ whole genome shotgun (WGS) entry which is preliminary data.</text>
</comment>
<protein>
    <submittedName>
        <fullName evidence="2">Uncharacterized protein</fullName>
    </submittedName>
</protein>
<accession>A0A7J0C777</accession>
<keyword evidence="1" id="KW-0812">Transmembrane</keyword>
<evidence type="ECO:0000256" key="1">
    <source>
        <dbReference type="SAM" id="Phobius"/>
    </source>
</evidence>
<keyword evidence="1" id="KW-1133">Transmembrane helix</keyword>
<evidence type="ECO:0000313" key="2">
    <source>
        <dbReference type="EMBL" id="GFM98332.1"/>
    </source>
</evidence>
<dbReference type="Proteomes" id="UP000498980">
    <property type="component" value="Unassembled WGS sequence"/>
</dbReference>
<dbReference type="EMBL" id="BLWC01000001">
    <property type="protein sequence ID" value="GFM98332.1"/>
    <property type="molecule type" value="Genomic_DNA"/>
</dbReference>